<keyword evidence="4" id="KW-1185">Reference proteome</keyword>
<dbReference type="Proteomes" id="UP001221757">
    <property type="component" value="Unassembled WGS sequence"/>
</dbReference>
<evidence type="ECO:0000313" key="3">
    <source>
        <dbReference type="EMBL" id="KAJ7686668.1"/>
    </source>
</evidence>
<organism evidence="3 4">
    <name type="scientific">Mycena rosella</name>
    <name type="common">Pink bonnet</name>
    <name type="synonym">Agaricus rosellus</name>
    <dbReference type="NCBI Taxonomy" id="1033263"/>
    <lineage>
        <taxon>Eukaryota</taxon>
        <taxon>Fungi</taxon>
        <taxon>Dikarya</taxon>
        <taxon>Basidiomycota</taxon>
        <taxon>Agaricomycotina</taxon>
        <taxon>Agaricomycetes</taxon>
        <taxon>Agaricomycetidae</taxon>
        <taxon>Agaricales</taxon>
        <taxon>Marasmiineae</taxon>
        <taxon>Mycenaceae</taxon>
        <taxon>Mycena</taxon>
    </lineage>
</organism>
<evidence type="ECO:0000256" key="1">
    <source>
        <dbReference type="SAM" id="MobiDB-lite"/>
    </source>
</evidence>
<dbReference type="EMBL" id="JARKIE010000094">
    <property type="protein sequence ID" value="KAJ7686668.1"/>
    <property type="molecule type" value="Genomic_DNA"/>
</dbReference>
<feature type="region of interest" description="Disordered" evidence="1">
    <location>
        <begin position="206"/>
        <end position="228"/>
    </location>
</feature>
<dbReference type="AlphaFoldDB" id="A0AAD7GBI2"/>
<sequence>MALYAALALSAPLLSSAYTWSFTAEPTQCGTVAISVSGGSPPYDVLIVPYGSSPLPNNIEARKIQDQPFSGNSATVSFKLNYPANSQFVAVVSDSTGFGSGGTSASVLVGTSSDASCFDATQNVSPDFFYNIQPQGLITQCVATRIWWDSTKVQGQPTFQGVIPGGQSFNIPQGAITNVASQGTGFSWTPPLRGMTTVLLVGGDNRGTGSAGAPSTSWAVAPTTTHPA</sequence>
<protein>
    <submittedName>
        <fullName evidence="3">Uncharacterized protein</fullName>
    </submittedName>
</protein>
<keyword evidence="2" id="KW-0732">Signal</keyword>
<feature type="chain" id="PRO_5041904428" evidence="2">
    <location>
        <begin position="18"/>
        <end position="228"/>
    </location>
</feature>
<evidence type="ECO:0000256" key="2">
    <source>
        <dbReference type="SAM" id="SignalP"/>
    </source>
</evidence>
<evidence type="ECO:0000313" key="4">
    <source>
        <dbReference type="Proteomes" id="UP001221757"/>
    </source>
</evidence>
<feature type="signal peptide" evidence="2">
    <location>
        <begin position="1"/>
        <end position="17"/>
    </location>
</feature>
<accession>A0AAD7GBI2</accession>
<feature type="compositionally biased region" description="Polar residues" evidence="1">
    <location>
        <begin position="213"/>
        <end position="228"/>
    </location>
</feature>
<proteinExistence type="predicted"/>
<gene>
    <name evidence="3" type="ORF">B0H17DRAFT_707809</name>
</gene>
<comment type="caution">
    <text evidence="3">The sequence shown here is derived from an EMBL/GenBank/DDBJ whole genome shotgun (WGS) entry which is preliminary data.</text>
</comment>
<reference evidence="3" key="1">
    <citation type="submission" date="2023-03" db="EMBL/GenBank/DDBJ databases">
        <title>Massive genome expansion in bonnet fungi (Mycena s.s.) driven by repeated elements and novel gene families across ecological guilds.</title>
        <authorList>
            <consortium name="Lawrence Berkeley National Laboratory"/>
            <person name="Harder C.B."/>
            <person name="Miyauchi S."/>
            <person name="Viragh M."/>
            <person name="Kuo A."/>
            <person name="Thoen E."/>
            <person name="Andreopoulos B."/>
            <person name="Lu D."/>
            <person name="Skrede I."/>
            <person name="Drula E."/>
            <person name="Henrissat B."/>
            <person name="Morin E."/>
            <person name="Kohler A."/>
            <person name="Barry K."/>
            <person name="LaButti K."/>
            <person name="Morin E."/>
            <person name="Salamov A."/>
            <person name="Lipzen A."/>
            <person name="Mereny Z."/>
            <person name="Hegedus B."/>
            <person name="Baldrian P."/>
            <person name="Stursova M."/>
            <person name="Weitz H."/>
            <person name="Taylor A."/>
            <person name="Grigoriev I.V."/>
            <person name="Nagy L.G."/>
            <person name="Martin F."/>
            <person name="Kauserud H."/>
        </authorList>
    </citation>
    <scope>NUCLEOTIDE SEQUENCE</scope>
    <source>
        <strain evidence="3">CBHHK067</strain>
    </source>
</reference>
<name>A0AAD7GBI2_MYCRO</name>